<evidence type="ECO:0000256" key="2">
    <source>
        <dbReference type="ARBA" id="ARBA00004141"/>
    </source>
</evidence>
<comment type="pathway">
    <text evidence="10 12">Porphyrin-containing compound metabolism; heme A biosynthesis; heme A from heme O: step 1/1.</text>
</comment>
<comment type="caution">
    <text evidence="13">The sequence shown here is derived from an EMBL/GenBank/DDBJ whole genome shotgun (WGS) entry which is preliminary data.</text>
</comment>
<name>A0ABW3FBM9_9HYPH</name>
<evidence type="ECO:0000256" key="8">
    <source>
        <dbReference type="ARBA" id="ARBA00023133"/>
    </source>
</evidence>
<comment type="subcellular location">
    <subcellularLocation>
        <location evidence="12">Cell membrane</location>
        <topology evidence="12">Multi-pass membrane protein</topology>
    </subcellularLocation>
    <subcellularLocation>
        <location evidence="2">Membrane</location>
        <topology evidence="2">Multi-pass membrane protein</topology>
    </subcellularLocation>
</comment>
<evidence type="ECO:0000313" key="14">
    <source>
        <dbReference type="Proteomes" id="UP001597101"/>
    </source>
</evidence>
<dbReference type="PANTHER" id="PTHR23289:SF2">
    <property type="entry name" value="CYTOCHROME C OXIDASE ASSEMBLY PROTEIN COX15 HOMOLOG"/>
    <property type="match status" value="1"/>
</dbReference>
<sequence>MTDIAATGLPSATNRNETARYAGTDPHRSVRYWLYAVAAIVAVMVLVGGATRLTDSGLSITEWKPVTGVIPPLSAEDWAVEKDKYRTTTEYQTQNKGMPMAEFKVIYWWEWGHRFLGRLVGLVAVIPLVYFWMRNRLPSWSKPRLLLLVAMGGLQGFIGWWMVKSGLVNRVDVSQIRLAVHLTMACIIFAYTIWLARSLVAHSSGRLFASAWQGGALVILLLVQVFMGGLVAGLDAGMAYNTWPDMNGAMVPDGLFAMTPWWLNFTDNAMMVQFMHRITAYLLLAAVIAHAVVMMRREPSSPHARRAMLLVGLVTLQAALGIATLLMQVPMNWALAHQFGAVVILAVAVAHWHALKPRVAAGEIPALP</sequence>
<evidence type="ECO:0000256" key="11">
    <source>
        <dbReference type="ARBA" id="ARBA00048044"/>
    </source>
</evidence>
<evidence type="ECO:0000256" key="12">
    <source>
        <dbReference type="HAMAP-Rule" id="MF_01665"/>
    </source>
</evidence>
<keyword evidence="8 12" id="KW-0350">Heme biosynthesis</keyword>
<feature type="transmembrane region" description="Helical" evidence="12">
    <location>
        <begin position="145"/>
        <end position="163"/>
    </location>
</feature>
<dbReference type="HAMAP" id="MF_01665">
    <property type="entry name" value="HemeA_synth_type2"/>
    <property type="match status" value="1"/>
</dbReference>
<evidence type="ECO:0000256" key="5">
    <source>
        <dbReference type="ARBA" id="ARBA00022989"/>
    </source>
</evidence>
<comment type="subunit">
    <text evidence="12">Interacts with CtaB.</text>
</comment>
<feature type="transmembrane region" description="Helical" evidence="12">
    <location>
        <begin position="307"/>
        <end position="329"/>
    </location>
</feature>
<feature type="transmembrane region" description="Helical" evidence="12">
    <location>
        <begin position="175"/>
        <end position="196"/>
    </location>
</feature>
<feature type="transmembrane region" description="Helical" evidence="12">
    <location>
        <begin position="115"/>
        <end position="133"/>
    </location>
</feature>
<dbReference type="RefSeq" id="WP_377211447.1">
    <property type="nucleotide sequence ID" value="NZ_JBHTJV010000003.1"/>
</dbReference>
<feature type="transmembrane region" description="Helical" evidence="12">
    <location>
        <begin position="217"/>
        <end position="240"/>
    </location>
</feature>
<feature type="binding site" description="axial binding residue" evidence="12">
    <location>
        <position position="276"/>
    </location>
    <ligand>
        <name>heme</name>
        <dbReference type="ChEBI" id="CHEBI:30413"/>
    </ligand>
    <ligandPart>
        <name>Fe</name>
        <dbReference type="ChEBI" id="CHEBI:18248"/>
    </ligandPart>
</feature>
<keyword evidence="3 12" id="KW-0812">Transmembrane</keyword>
<feature type="transmembrane region" description="Helical" evidence="12">
    <location>
        <begin position="278"/>
        <end position="295"/>
    </location>
</feature>
<comment type="catalytic activity">
    <reaction evidence="11">
        <text>Fe(II)-heme o + 2 A + H2O = Fe(II)-heme a + 2 AH2</text>
        <dbReference type="Rhea" id="RHEA:63388"/>
        <dbReference type="ChEBI" id="CHEBI:13193"/>
        <dbReference type="ChEBI" id="CHEBI:15377"/>
        <dbReference type="ChEBI" id="CHEBI:17499"/>
        <dbReference type="ChEBI" id="CHEBI:60530"/>
        <dbReference type="ChEBI" id="CHEBI:61715"/>
        <dbReference type="EC" id="1.17.99.9"/>
    </reaction>
    <physiologicalReaction direction="left-to-right" evidence="11">
        <dbReference type="Rhea" id="RHEA:63389"/>
    </physiologicalReaction>
</comment>
<evidence type="ECO:0000256" key="9">
    <source>
        <dbReference type="ARBA" id="ARBA00023136"/>
    </source>
</evidence>
<evidence type="ECO:0000256" key="6">
    <source>
        <dbReference type="ARBA" id="ARBA00023002"/>
    </source>
</evidence>
<keyword evidence="7 12" id="KW-0408">Iron</keyword>
<dbReference type="Pfam" id="PF02628">
    <property type="entry name" value="COX15-CtaA"/>
    <property type="match status" value="1"/>
</dbReference>
<keyword evidence="5 12" id="KW-1133">Transmembrane helix</keyword>
<comment type="cofactor">
    <cofactor evidence="1 12">
        <name>heme b</name>
        <dbReference type="ChEBI" id="CHEBI:60344"/>
    </cofactor>
</comment>
<reference evidence="14" key="1">
    <citation type="journal article" date="2019" name="Int. J. Syst. Evol. Microbiol.">
        <title>The Global Catalogue of Microorganisms (GCM) 10K type strain sequencing project: providing services to taxonomists for standard genome sequencing and annotation.</title>
        <authorList>
            <consortium name="The Broad Institute Genomics Platform"/>
            <consortium name="The Broad Institute Genome Sequencing Center for Infectious Disease"/>
            <person name="Wu L."/>
            <person name="Ma J."/>
        </authorList>
    </citation>
    <scope>NUCLEOTIDE SEQUENCE [LARGE SCALE GENOMIC DNA]</scope>
    <source>
        <strain evidence="14">CCUG 60023</strain>
    </source>
</reference>
<evidence type="ECO:0000256" key="7">
    <source>
        <dbReference type="ARBA" id="ARBA00023004"/>
    </source>
</evidence>
<organism evidence="13 14">
    <name type="scientific">Pseudahrensia aquimaris</name>
    <dbReference type="NCBI Taxonomy" id="744461"/>
    <lineage>
        <taxon>Bacteria</taxon>
        <taxon>Pseudomonadati</taxon>
        <taxon>Pseudomonadota</taxon>
        <taxon>Alphaproteobacteria</taxon>
        <taxon>Hyphomicrobiales</taxon>
        <taxon>Ahrensiaceae</taxon>
        <taxon>Pseudahrensia</taxon>
    </lineage>
</organism>
<keyword evidence="14" id="KW-1185">Reference proteome</keyword>
<dbReference type="EC" id="1.17.99.9" evidence="12"/>
<comment type="function">
    <text evidence="12">Catalyzes the conversion of heme O to heme A by two successive hydroxylations of the methyl group at C8. The first hydroxylation forms heme I, the second hydroxylation results in an unstable dihydroxymethyl group, which spontaneously dehydrates, resulting in the formyl group of heme A.</text>
</comment>
<dbReference type="InterPro" id="IPR003780">
    <property type="entry name" value="COX15/CtaA_fam"/>
</dbReference>
<gene>
    <name evidence="12" type="primary">ctaA</name>
    <name evidence="13" type="ORF">ACFQ14_04180</name>
</gene>
<evidence type="ECO:0000256" key="3">
    <source>
        <dbReference type="ARBA" id="ARBA00022692"/>
    </source>
</evidence>
<dbReference type="PANTHER" id="PTHR23289">
    <property type="entry name" value="CYTOCHROME C OXIDASE ASSEMBLY PROTEIN COX15"/>
    <property type="match status" value="1"/>
</dbReference>
<feature type="transmembrane region" description="Helical" evidence="12">
    <location>
        <begin position="335"/>
        <end position="355"/>
    </location>
</feature>
<dbReference type="Proteomes" id="UP001597101">
    <property type="component" value="Unassembled WGS sequence"/>
</dbReference>
<keyword evidence="4 12" id="KW-0479">Metal-binding</keyword>
<dbReference type="InterPro" id="IPR023754">
    <property type="entry name" value="HemeA_Synthase_type2"/>
</dbReference>
<feature type="transmembrane region" description="Helical" evidence="12">
    <location>
        <begin position="32"/>
        <end position="51"/>
    </location>
</feature>
<feature type="binding site" description="axial binding residue" evidence="12">
    <location>
        <position position="337"/>
    </location>
    <ligand>
        <name>heme</name>
        <dbReference type="ChEBI" id="CHEBI:30413"/>
    </ligand>
    <ligandPart>
        <name>Fe</name>
        <dbReference type="ChEBI" id="CHEBI:18248"/>
    </ligandPart>
</feature>
<keyword evidence="6 12" id="KW-0560">Oxidoreductase</keyword>
<comment type="similarity">
    <text evidence="12">Belongs to the COX15/CtaA family. Type 2 subfamily.</text>
</comment>
<proteinExistence type="inferred from homology"/>
<evidence type="ECO:0000256" key="1">
    <source>
        <dbReference type="ARBA" id="ARBA00001970"/>
    </source>
</evidence>
<accession>A0ABW3FBM9</accession>
<protein>
    <recommendedName>
        <fullName evidence="12">Heme A synthase</fullName>
        <shortName evidence="12">HAS</shortName>
        <ecNumber evidence="12">1.17.99.9</ecNumber>
    </recommendedName>
    <alternativeName>
        <fullName evidence="12">Cytochrome aa3-controlling protein</fullName>
    </alternativeName>
</protein>
<keyword evidence="12" id="KW-1003">Cell membrane</keyword>
<evidence type="ECO:0000256" key="10">
    <source>
        <dbReference type="ARBA" id="ARBA00044501"/>
    </source>
</evidence>
<evidence type="ECO:0000313" key="13">
    <source>
        <dbReference type="EMBL" id="MFD0915595.1"/>
    </source>
</evidence>
<dbReference type="EMBL" id="JBHTJV010000003">
    <property type="protein sequence ID" value="MFD0915595.1"/>
    <property type="molecule type" value="Genomic_DNA"/>
</dbReference>
<evidence type="ECO:0000256" key="4">
    <source>
        <dbReference type="ARBA" id="ARBA00022723"/>
    </source>
</evidence>
<keyword evidence="9 12" id="KW-0472">Membrane</keyword>